<dbReference type="AlphaFoldDB" id="A0AA88AFX6"/>
<evidence type="ECO:0000313" key="2">
    <source>
        <dbReference type="EMBL" id="GMN51210.1"/>
    </source>
</evidence>
<evidence type="ECO:0000256" key="1">
    <source>
        <dbReference type="SAM" id="SignalP"/>
    </source>
</evidence>
<keyword evidence="3" id="KW-1185">Reference proteome</keyword>
<protein>
    <submittedName>
        <fullName evidence="2">Uncharacterized protein</fullName>
    </submittedName>
</protein>
<dbReference type="Proteomes" id="UP001187192">
    <property type="component" value="Unassembled WGS sequence"/>
</dbReference>
<dbReference type="InterPro" id="IPR036392">
    <property type="entry name" value="PLAT/LH2_dom_sf"/>
</dbReference>
<dbReference type="SUPFAM" id="SSF49723">
    <property type="entry name" value="Lipase/lipooxygenase domain (PLAT/LH2 domain)"/>
    <property type="match status" value="1"/>
</dbReference>
<dbReference type="InterPro" id="IPR010417">
    <property type="entry name" value="Embryo-specific_ATS3"/>
</dbReference>
<name>A0AA88AFX6_FICCA</name>
<comment type="caution">
    <text evidence="2">The sequence shown here is derived from an EMBL/GenBank/DDBJ whole genome shotgun (WGS) entry which is preliminary data.</text>
</comment>
<gene>
    <name evidence="2" type="ORF">TIFTF001_020369</name>
</gene>
<dbReference type="PANTHER" id="PTHR31718:SF69">
    <property type="entry name" value="PLAT DOMAIN-CONTAINING PROTEIN"/>
    <property type="match status" value="1"/>
</dbReference>
<reference evidence="2" key="1">
    <citation type="submission" date="2023-07" db="EMBL/GenBank/DDBJ databases">
        <title>draft genome sequence of fig (Ficus carica).</title>
        <authorList>
            <person name="Takahashi T."/>
            <person name="Nishimura K."/>
        </authorList>
    </citation>
    <scope>NUCLEOTIDE SEQUENCE</scope>
</reference>
<organism evidence="2 3">
    <name type="scientific">Ficus carica</name>
    <name type="common">Common fig</name>
    <dbReference type="NCBI Taxonomy" id="3494"/>
    <lineage>
        <taxon>Eukaryota</taxon>
        <taxon>Viridiplantae</taxon>
        <taxon>Streptophyta</taxon>
        <taxon>Embryophyta</taxon>
        <taxon>Tracheophyta</taxon>
        <taxon>Spermatophyta</taxon>
        <taxon>Magnoliopsida</taxon>
        <taxon>eudicotyledons</taxon>
        <taxon>Gunneridae</taxon>
        <taxon>Pentapetalae</taxon>
        <taxon>rosids</taxon>
        <taxon>fabids</taxon>
        <taxon>Rosales</taxon>
        <taxon>Moraceae</taxon>
        <taxon>Ficeae</taxon>
        <taxon>Ficus</taxon>
    </lineage>
</organism>
<sequence>MPRFPTIFALALVVSLPAVHGIQIQPQRNCSYSIEIETTCAPDAETRDHVSVRFSDSEGNLIIVKHLKNPKLLYTPKNGAKQGGGYGGFARCAIDMFEARGPCVSDKVCSLYLMKVGSDEWRPGWAKVYQQEGGSLVQTSYMFYFRTFVPQNVWNENGGSHTNSGLRNGIDNLMPPPDCDFHSHY</sequence>
<dbReference type="PANTHER" id="PTHR31718">
    <property type="entry name" value="PLAT DOMAIN-CONTAINING PROTEIN"/>
    <property type="match status" value="1"/>
</dbReference>
<feature type="signal peptide" evidence="1">
    <location>
        <begin position="1"/>
        <end position="21"/>
    </location>
</feature>
<dbReference type="Pfam" id="PF06232">
    <property type="entry name" value="ATS3"/>
    <property type="match status" value="1"/>
</dbReference>
<proteinExistence type="predicted"/>
<dbReference type="EMBL" id="BTGU01000036">
    <property type="protein sequence ID" value="GMN51210.1"/>
    <property type="molecule type" value="Genomic_DNA"/>
</dbReference>
<keyword evidence="1" id="KW-0732">Signal</keyword>
<evidence type="ECO:0000313" key="3">
    <source>
        <dbReference type="Proteomes" id="UP001187192"/>
    </source>
</evidence>
<feature type="chain" id="PRO_5041657741" evidence="1">
    <location>
        <begin position="22"/>
        <end position="185"/>
    </location>
</feature>
<accession>A0AA88AFX6</accession>